<reference evidence="8" key="1">
    <citation type="submission" date="2022-07" db="EMBL/GenBank/DDBJ databases">
        <title>Phylogenomic reconstructions and comparative analyses of Kickxellomycotina fungi.</title>
        <authorList>
            <person name="Reynolds N.K."/>
            <person name="Stajich J.E."/>
            <person name="Barry K."/>
            <person name="Grigoriev I.V."/>
            <person name="Crous P."/>
            <person name="Smith M.E."/>
        </authorList>
    </citation>
    <scope>NUCLEOTIDE SEQUENCE</scope>
    <source>
        <strain evidence="8">NBRC 105414</strain>
    </source>
</reference>
<feature type="compositionally biased region" description="Gly residues" evidence="7">
    <location>
        <begin position="1083"/>
        <end position="1093"/>
    </location>
</feature>
<protein>
    <recommendedName>
        <fullName evidence="10">Mediator of RNA polymerase II transcription subunit 16</fullName>
    </recommendedName>
</protein>
<keyword evidence="6" id="KW-0539">Nucleus</keyword>
<dbReference type="GO" id="GO:0045893">
    <property type="term" value="P:positive regulation of DNA-templated transcription"/>
    <property type="evidence" value="ECO:0007669"/>
    <property type="project" value="TreeGrafter"/>
</dbReference>
<dbReference type="PANTHER" id="PTHR13224">
    <property type="entry name" value="THYROID HORMONE RECEPTOR-ASSOCIATED PROTEIN-RELATED"/>
    <property type="match status" value="1"/>
</dbReference>
<feature type="compositionally biased region" description="Acidic residues" evidence="7">
    <location>
        <begin position="637"/>
        <end position="658"/>
    </location>
</feature>
<feature type="region of interest" description="Disordered" evidence="7">
    <location>
        <begin position="81"/>
        <end position="250"/>
    </location>
</feature>
<feature type="compositionally biased region" description="Low complexity" evidence="7">
    <location>
        <begin position="215"/>
        <end position="241"/>
    </location>
</feature>
<evidence type="ECO:0000256" key="2">
    <source>
        <dbReference type="ARBA" id="ARBA00006543"/>
    </source>
</evidence>
<keyword evidence="5" id="KW-0804">Transcription</keyword>
<comment type="caution">
    <text evidence="8">The sequence shown here is derived from an EMBL/GenBank/DDBJ whole genome shotgun (WGS) entry which is preliminary data.</text>
</comment>
<feature type="region of interest" description="Disordered" evidence="7">
    <location>
        <begin position="615"/>
        <end position="687"/>
    </location>
</feature>
<dbReference type="InterPro" id="IPR048338">
    <property type="entry name" value="Mediator_Med16"/>
</dbReference>
<dbReference type="EMBL" id="JANBUL010000242">
    <property type="protein sequence ID" value="KAJ2778219.1"/>
    <property type="molecule type" value="Genomic_DNA"/>
</dbReference>
<organism evidence="8 9">
    <name type="scientific">Coemansia javaensis</name>
    <dbReference type="NCBI Taxonomy" id="2761396"/>
    <lineage>
        <taxon>Eukaryota</taxon>
        <taxon>Fungi</taxon>
        <taxon>Fungi incertae sedis</taxon>
        <taxon>Zoopagomycota</taxon>
        <taxon>Kickxellomycotina</taxon>
        <taxon>Kickxellomycetes</taxon>
        <taxon>Kickxellales</taxon>
        <taxon>Kickxellaceae</taxon>
        <taxon>Coemansia</taxon>
    </lineage>
</organism>
<evidence type="ECO:0000313" key="8">
    <source>
        <dbReference type="EMBL" id="KAJ2778219.1"/>
    </source>
</evidence>
<dbReference type="Proteomes" id="UP001140217">
    <property type="component" value="Unassembled WGS sequence"/>
</dbReference>
<comment type="similarity">
    <text evidence="2">Belongs to the Mediator complex subunit 16 family.</text>
</comment>
<evidence type="ECO:0000313" key="9">
    <source>
        <dbReference type="Proteomes" id="UP001140217"/>
    </source>
</evidence>
<dbReference type="GO" id="GO:0016592">
    <property type="term" value="C:mediator complex"/>
    <property type="evidence" value="ECO:0007669"/>
    <property type="project" value="TreeGrafter"/>
</dbReference>
<feature type="region of interest" description="Disordered" evidence="7">
    <location>
        <begin position="1078"/>
        <end position="1098"/>
    </location>
</feature>
<evidence type="ECO:0000256" key="1">
    <source>
        <dbReference type="ARBA" id="ARBA00004123"/>
    </source>
</evidence>
<accession>A0A9W8H4T7</accession>
<dbReference type="PANTHER" id="PTHR13224:SF6">
    <property type="entry name" value="MEDIATOR OF RNA POLYMERASE II TRANSCRIPTION SUBUNIT 16"/>
    <property type="match status" value="1"/>
</dbReference>
<keyword evidence="4" id="KW-0010">Activator</keyword>
<evidence type="ECO:0000256" key="7">
    <source>
        <dbReference type="SAM" id="MobiDB-lite"/>
    </source>
</evidence>
<evidence type="ECO:0008006" key="10">
    <source>
        <dbReference type="Google" id="ProtNLM"/>
    </source>
</evidence>
<feature type="compositionally biased region" description="Low complexity" evidence="7">
    <location>
        <begin position="119"/>
        <end position="133"/>
    </location>
</feature>
<keyword evidence="9" id="KW-1185">Reference proteome</keyword>
<gene>
    <name evidence="8" type="ORF">H4R18_004743</name>
</gene>
<feature type="compositionally biased region" description="Low complexity" evidence="7">
    <location>
        <begin position="189"/>
        <end position="202"/>
    </location>
</feature>
<sequence length="1835" mass="193563">MDRAGAEAPGGGDASGNAAPGPGGTGDSAGGSDDVAGGLGLDFNVDSLNLDNIESLAGFDFDVSSLLRQVGSSAAGLLPGTVEGGGGSLSMPMPATEQPGALGASRGASMPMPVSEHLATPAAPGSTAGPANPVAEAPGAGRALGHPGPAAVPSVPRATVASPEAMARTVRPPPGTGASSPRPRPPRPQGIQGPQGAAAPPQQHQPPHDGPPRAPAAETAPAGSRDAAQAAAGPGGMAEPTGEAEEAEEHYLTESVLVACPEPVPPPQGFGPLYDLESTFRSLCHGVAPTNAEWSALNILAVTWPQLEVAPVANQRLEQRDISDVSNMTAADSVRALEERRPPSSAIHLYRLHAHPPAVWSTSTGSKPIQPSLQPLCDLRLRQQWDEQVSRANMDRLVDTLPADQPQLRPPPPPPPAAGPGWQCSTLSVSPLSGWHRGTSQAGAGEHMRVAAAPRCAWSIDCRMLAAADSAGRFEIFRVGSELNSWTSVYHVDFDHPVVACLWLANTRKYGISRRPPSAAAPEAPLASLSTHQVQVPTQPAADDAGGAGPSPTCWDVDPDIYIRRLPFFGPRNTQGDYALVVATADGQLVLMYQRDEEWVRVVSLLLPERRESLQKSAATAAEPRASSGTPAPNDDASGDGDDVDNDNGNDNDNDDDDGQRPVPEQEPEPAHEHEPSSEAEGPWSSIPKGYITHADMALVSKKWIYLAVHRAGAAPVKYPHEPGAIPDGLKHGGTITAPVVEVYRIQVEFASDYSPRLFATPLVVQPAIHPAEDATCAGPRPEADARITHLKLITALNPEVRPVEKNVLGENHYFPLLFVSLGALAASDTPAGAAGAAGATHASATTLIQVWRIEGAPHAQRSVADFLRRPPPLRLSHMWTERRAGLLLSVIANRAERQQLRYLFARPSDKDYRALMLTWADGRVEMLRSYQDHSPRGQALDCFDQCVHPVRSPAEWVIGSVLSPHYTAYFQLVMHPRAVELGAKPDSGALGCSGDIRLDAAVACTWTQSHARFRLGWTPLISDLAGECRGQQRKQPGSMPHMQAYCGDLLAVRILNKEDPTDLVAMLANAAIYEENQPMAGGESGTDGSGDGGDGELSVPASRTLMQALFRASTLLAGALKIQSLSLDPLSSATPYVRRLMGAIMQTQFLAQHNIQATSLGLLLHIAAVAEAHVGVVHEHVLQRTSASMPVFEADSSISEEWDRSFPPIAALVLWCIDMLVALTRDTYLYLNVRCADRQGAMRPLCELDAAMGEPGGAGGAGLLLPGRIPTRLALLFHQPTLSALRSLLMFAARLEQWLLESIRRLNSLPPNAASIPEYAGMARARDVVYATAQQLAHALEYLPVGIQRLKDFLADVQDLYAADDECMSVASQAMLVSTSTLAGPFQRYLPQVARSFARFVLDPDAPASSMGKPALPAALVLHDTRWLSVVTCRSGAAGLLDNATVFETPWRVATPVAVADTRLIGADQDTLVPAAELAEWEREKNEFERALDEDNVLFDIDDPGFIFFDPSGPPGDAPGQMALSGVFAGAVVGPAASVPVTITTKVPDFSDVLDPRAPAAHAAISDADADDMFNMPLMFGVPQRPAAHAGLGDATPRARSGPTPAYSPCTTPRPGAHFAAPPVPAPGAGLLGRGGAQHYVPRYSRVAAQGPRGDGTPGMGWQFVSTPHHPKLHVPTLLAQHACSLAVMGQGRREQQPGDPAAGDMAYCIDWPRSEGIVIESSLASGPSGAAAAAAAAAVAAAAAADAVASGASRLTTAFAGSAMRSMPRSVDRVDVIRKTMLPAGTPAKMCLRCGHLARRAPADATEATEAGDRRWTRRFDILCVCGGSWIAL</sequence>
<feature type="region of interest" description="Disordered" evidence="7">
    <location>
        <begin position="1"/>
        <end position="41"/>
    </location>
</feature>
<evidence type="ECO:0000256" key="5">
    <source>
        <dbReference type="ARBA" id="ARBA00023163"/>
    </source>
</evidence>
<comment type="subcellular location">
    <subcellularLocation>
        <location evidence="1">Nucleus</location>
    </subcellularLocation>
</comment>
<feature type="region of interest" description="Disordered" evidence="7">
    <location>
        <begin position="1590"/>
        <end position="1622"/>
    </location>
</feature>
<keyword evidence="3" id="KW-0805">Transcription regulation</keyword>
<name>A0A9W8H4T7_9FUNG</name>
<evidence type="ECO:0000256" key="4">
    <source>
        <dbReference type="ARBA" id="ARBA00023159"/>
    </source>
</evidence>
<evidence type="ECO:0000256" key="3">
    <source>
        <dbReference type="ARBA" id="ARBA00023015"/>
    </source>
</evidence>
<dbReference type="OrthoDB" id="5596412at2759"/>
<evidence type="ECO:0000256" key="6">
    <source>
        <dbReference type="ARBA" id="ARBA00023242"/>
    </source>
</evidence>
<proteinExistence type="inferred from homology"/>